<organism evidence="1">
    <name type="scientific">Echinococcus granulosus</name>
    <name type="common">Hydatid tapeworm</name>
    <dbReference type="NCBI Taxonomy" id="6210"/>
    <lineage>
        <taxon>Eukaryota</taxon>
        <taxon>Metazoa</taxon>
        <taxon>Spiralia</taxon>
        <taxon>Lophotrochozoa</taxon>
        <taxon>Platyhelminthes</taxon>
        <taxon>Cestoda</taxon>
        <taxon>Eucestoda</taxon>
        <taxon>Cyclophyllidea</taxon>
        <taxon>Taeniidae</taxon>
        <taxon>Echinococcus</taxon>
        <taxon>Echinococcus granulosus group</taxon>
    </lineage>
</organism>
<sequence length="81" mass="8994">MLKAMPIKRINFIAKRRGFSILKGRLAPIFASSSILCSMASILSYSFCIKGGLLIILRENTALGFERRSNDEPVRPKGHNA</sequence>
<reference evidence="3" key="3">
    <citation type="submission" date="2020-10" db="UniProtKB">
        <authorList>
            <consortium name="WormBaseParasite"/>
        </authorList>
    </citation>
    <scope>IDENTIFICATION</scope>
</reference>
<evidence type="ECO:0000313" key="1">
    <source>
        <dbReference type="EMBL" id="CDS18454.1"/>
    </source>
</evidence>
<dbReference type="AlphaFoldDB" id="A0A068WLB1"/>
<dbReference type="EMBL" id="LK028578">
    <property type="protein sequence ID" value="CDS18454.1"/>
    <property type="molecule type" value="Genomic_DNA"/>
</dbReference>
<protein>
    <submittedName>
        <fullName evidence="1 3">Expressed protein</fullName>
    </submittedName>
</protein>
<evidence type="ECO:0000313" key="2">
    <source>
        <dbReference type="Proteomes" id="UP000492820"/>
    </source>
</evidence>
<gene>
    <name evidence="1" type="ORF">EgrG_000624000</name>
</gene>
<dbReference type="Proteomes" id="UP000492820">
    <property type="component" value="Unassembled WGS sequence"/>
</dbReference>
<proteinExistence type="predicted"/>
<evidence type="ECO:0000313" key="3">
    <source>
        <dbReference type="WBParaSite" id="EgrG_000624000"/>
    </source>
</evidence>
<reference evidence="1 2" key="1">
    <citation type="journal article" date="2013" name="Nature">
        <title>The genomes of four tapeworm species reveal adaptations to parasitism.</title>
        <authorList>
            <person name="Tsai I.J."/>
            <person name="Zarowiecki M."/>
            <person name="Holroyd N."/>
            <person name="Garciarrubio A."/>
            <person name="Sanchez-Flores A."/>
            <person name="Brooks K.L."/>
            <person name="Tracey A."/>
            <person name="Bobes R.J."/>
            <person name="Fragoso G."/>
            <person name="Sciutto E."/>
            <person name="Aslett M."/>
            <person name="Beasley H."/>
            <person name="Bennett H.M."/>
            <person name="Cai J."/>
            <person name="Camicia F."/>
            <person name="Clark R."/>
            <person name="Cucher M."/>
            <person name="De Silva N."/>
            <person name="Day T.A."/>
            <person name="Deplazes P."/>
            <person name="Estrada K."/>
            <person name="Fernandez C."/>
            <person name="Holland P.W."/>
            <person name="Hou J."/>
            <person name="Hu S."/>
            <person name="Huckvale T."/>
            <person name="Hung S.S."/>
            <person name="Kamenetzky L."/>
            <person name="Keane J.A."/>
            <person name="Kiss F."/>
            <person name="Koziol U."/>
            <person name="Lambert O."/>
            <person name="Liu K."/>
            <person name="Luo X."/>
            <person name="Luo Y."/>
            <person name="Macchiaroli N."/>
            <person name="Nichol S."/>
            <person name="Paps J."/>
            <person name="Parkinson J."/>
            <person name="Pouchkina-Stantcheva N."/>
            <person name="Riddiford N."/>
            <person name="Rosenzvit M."/>
            <person name="Salinas G."/>
            <person name="Wasmuth J.D."/>
            <person name="Zamanian M."/>
            <person name="Zheng Y."/>
            <person name="Cai X."/>
            <person name="Soberon X."/>
            <person name="Olson P.D."/>
            <person name="Laclette J.P."/>
            <person name="Brehm K."/>
            <person name="Berriman M."/>
            <person name="Garciarrubio A."/>
            <person name="Bobes R.J."/>
            <person name="Fragoso G."/>
            <person name="Sanchez-Flores A."/>
            <person name="Estrada K."/>
            <person name="Cevallos M.A."/>
            <person name="Morett E."/>
            <person name="Gonzalez V."/>
            <person name="Portillo T."/>
            <person name="Ochoa-Leyva A."/>
            <person name="Jose M.V."/>
            <person name="Sciutto E."/>
            <person name="Landa A."/>
            <person name="Jimenez L."/>
            <person name="Valdes V."/>
            <person name="Carrero J.C."/>
            <person name="Larralde C."/>
            <person name="Morales-Montor J."/>
            <person name="Limon-Lason J."/>
            <person name="Soberon X."/>
            <person name="Laclette J.P."/>
        </authorList>
    </citation>
    <scope>NUCLEOTIDE SEQUENCE [LARGE SCALE GENOMIC DNA]</scope>
</reference>
<accession>A0A068WLB1</accession>
<reference evidence="1" key="2">
    <citation type="submission" date="2014-06" db="EMBL/GenBank/DDBJ databases">
        <authorList>
            <person name="Aslett M."/>
        </authorList>
    </citation>
    <scope>NUCLEOTIDE SEQUENCE</scope>
</reference>
<dbReference type="WBParaSite" id="EgrG_000624000">
    <property type="protein sequence ID" value="EgrG_000624000"/>
    <property type="gene ID" value="EgrG_000624000"/>
</dbReference>
<name>A0A068WLB1_ECHGR</name>